<organism evidence="2 3">
    <name type="scientific">Streptomyces filamentosus</name>
    <name type="common">Streptomyces roseosporus</name>
    <dbReference type="NCBI Taxonomy" id="67294"/>
    <lineage>
        <taxon>Bacteria</taxon>
        <taxon>Bacillati</taxon>
        <taxon>Actinomycetota</taxon>
        <taxon>Actinomycetes</taxon>
        <taxon>Kitasatosporales</taxon>
        <taxon>Streptomycetaceae</taxon>
        <taxon>Streptomyces</taxon>
    </lineage>
</organism>
<feature type="transmembrane region" description="Helical" evidence="1">
    <location>
        <begin position="31"/>
        <end position="51"/>
    </location>
</feature>
<proteinExistence type="predicted"/>
<accession>A0A919ER31</accession>
<keyword evidence="3" id="KW-1185">Reference proteome</keyword>
<evidence type="ECO:0000313" key="2">
    <source>
        <dbReference type="EMBL" id="GHG15143.1"/>
    </source>
</evidence>
<dbReference type="Proteomes" id="UP000632849">
    <property type="component" value="Unassembled WGS sequence"/>
</dbReference>
<keyword evidence="1" id="KW-0472">Membrane</keyword>
<keyword evidence="1" id="KW-0812">Transmembrane</keyword>
<reference evidence="2" key="1">
    <citation type="journal article" date="2014" name="Int. J. Syst. Evol. Microbiol.">
        <title>Complete genome sequence of Corynebacterium casei LMG S-19264T (=DSM 44701T), isolated from a smear-ripened cheese.</title>
        <authorList>
            <consortium name="US DOE Joint Genome Institute (JGI-PGF)"/>
            <person name="Walter F."/>
            <person name="Albersmeier A."/>
            <person name="Kalinowski J."/>
            <person name="Ruckert C."/>
        </authorList>
    </citation>
    <scope>NUCLEOTIDE SEQUENCE</scope>
    <source>
        <strain evidence="2">JCM 4122</strain>
    </source>
</reference>
<reference evidence="2" key="2">
    <citation type="submission" date="2020-09" db="EMBL/GenBank/DDBJ databases">
        <authorList>
            <person name="Sun Q."/>
            <person name="Ohkuma M."/>
        </authorList>
    </citation>
    <scope>NUCLEOTIDE SEQUENCE</scope>
    <source>
        <strain evidence="2">JCM 4122</strain>
    </source>
</reference>
<keyword evidence="1" id="KW-1133">Transmembrane helix</keyword>
<dbReference type="AlphaFoldDB" id="A0A919ER31"/>
<dbReference type="RefSeq" id="WP_190043568.1">
    <property type="nucleotide sequence ID" value="NZ_BNBE01000003.1"/>
</dbReference>
<dbReference type="EMBL" id="BNBE01000003">
    <property type="protein sequence ID" value="GHG15143.1"/>
    <property type="molecule type" value="Genomic_DNA"/>
</dbReference>
<evidence type="ECO:0000256" key="1">
    <source>
        <dbReference type="SAM" id="Phobius"/>
    </source>
</evidence>
<protein>
    <submittedName>
        <fullName evidence="2">Uncharacterized protein</fullName>
    </submittedName>
</protein>
<name>A0A919ER31_STRFL</name>
<sequence length="71" mass="7640">MTVDRPQAVRILHAFAVLGCLAWVFGPQVSVLWRITLVALAVSAALATSLTETPTTVRLLKPTIPSQRANT</sequence>
<evidence type="ECO:0000313" key="3">
    <source>
        <dbReference type="Proteomes" id="UP000632849"/>
    </source>
</evidence>
<feature type="transmembrane region" description="Helical" evidence="1">
    <location>
        <begin position="7"/>
        <end position="25"/>
    </location>
</feature>
<comment type="caution">
    <text evidence="2">The sequence shown here is derived from an EMBL/GenBank/DDBJ whole genome shotgun (WGS) entry which is preliminary data.</text>
</comment>
<gene>
    <name evidence="2" type="ORF">GCM10017667_55800</name>
</gene>